<sequence length="205" mass="22989">MPYSDLTLPKIQQEFSLTINEKVDFFANIPEIKPSDFLKQTLQNNLPLALAINTEKARSEMIIAPILIEFRKILNNQISLFSGTEFNVDTARGLNGTCDFLISLDPEQLFIKSPVFAIVEAKKENLNAGLGQCLAEMIAAQIFNQQQGNQISTIYGVVTTGNIWKFLQLENTEVHIDLTEYFINNLEKILGILSLGINSNLPNKQ</sequence>
<dbReference type="OrthoDB" id="518124at2"/>
<protein>
    <recommendedName>
        <fullName evidence="3">Restriction endonuclease subunit R</fullName>
    </recommendedName>
</protein>
<gene>
    <name evidence="1" type="ORF">D5R40_27460</name>
</gene>
<accession>A0A3N6P329</accession>
<keyword evidence="2" id="KW-1185">Reference proteome</keyword>
<dbReference type="RefSeq" id="WP_124155475.1">
    <property type="nucleotide sequence ID" value="NZ_CAWOLW010000170.1"/>
</dbReference>
<organism evidence="1 2">
    <name type="scientific">Okeania hirsuta</name>
    <dbReference type="NCBI Taxonomy" id="1458930"/>
    <lineage>
        <taxon>Bacteria</taxon>
        <taxon>Bacillati</taxon>
        <taxon>Cyanobacteriota</taxon>
        <taxon>Cyanophyceae</taxon>
        <taxon>Oscillatoriophycideae</taxon>
        <taxon>Oscillatoriales</taxon>
        <taxon>Microcoleaceae</taxon>
        <taxon>Okeania</taxon>
    </lineage>
</organism>
<name>A0A3N6P329_9CYAN</name>
<dbReference type="Proteomes" id="UP000269154">
    <property type="component" value="Unassembled WGS sequence"/>
</dbReference>
<dbReference type="EMBL" id="RCBY01000251">
    <property type="protein sequence ID" value="RQH27485.1"/>
    <property type="molecule type" value="Genomic_DNA"/>
</dbReference>
<evidence type="ECO:0000313" key="1">
    <source>
        <dbReference type="EMBL" id="RQH27485.1"/>
    </source>
</evidence>
<dbReference type="AlphaFoldDB" id="A0A3N6P329"/>
<comment type="caution">
    <text evidence="1">The sequence shown here is derived from an EMBL/GenBank/DDBJ whole genome shotgun (WGS) entry which is preliminary data.</text>
</comment>
<evidence type="ECO:0008006" key="3">
    <source>
        <dbReference type="Google" id="ProtNLM"/>
    </source>
</evidence>
<evidence type="ECO:0000313" key="2">
    <source>
        <dbReference type="Proteomes" id="UP000269154"/>
    </source>
</evidence>
<reference evidence="1 2" key="1">
    <citation type="journal article" date="2018" name="ACS Chem. Biol.">
        <title>Ketoreductase domain dysfunction expands chemodiversity: malyngamide biosynthesis in the cyanobacterium Okeania hirsuta.</title>
        <authorList>
            <person name="Moss N.A."/>
            <person name="Leao T."/>
            <person name="Rankin M."/>
            <person name="McCullough T.M."/>
            <person name="Qu P."/>
            <person name="Korobeynikov A."/>
            <person name="Smith J.L."/>
            <person name="Gerwick L."/>
            <person name="Gerwick W.H."/>
        </authorList>
    </citation>
    <scope>NUCLEOTIDE SEQUENCE [LARGE SCALE GENOMIC DNA]</scope>
    <source>
        <strain evidence="1 2">PAB10Feb10-1</strain>
    </source>
</reference>
<proteinExistence type="predicted"/>